<proteinExistence type="predicted"/>
<gene>
    <name evidence="1" type="ORF">NDU88_009301</name>
</gene>
<sequence>MADRETLEEEKYYNEFLQEELEQNLGDDVLESLDVSLAEHVCRHWDRGIVILHLMTLVRQECKSARFIGIDLKYRKKIELSQLSGYA</sequence>
<keyword evidence="2" id="KW-1185">Reference proteome</keyword>
<evidence type="ECO:0000313" key="2">
    <source>
        <dbReference type="Proteomes" id="UP001066276"/>
    </source>
</evidence>
<name>A0AAV7S006_PLEWA</name>
<dbReference type="AlphaFoldDB" id="A0AAV7S006"/>
<protein>
    <submittedName>
        <fullName evidence="1">Uncharacterized protein</fullName>
    </submittedName>
</protein>
<evidence type="ECO:0000313" key="1">
    <source>
        <dbReference type="EMBL" id="KAJ1156583.1"/>
    </source>
</evidence>
<organism evidence="1 2">
    <name type="scientific">Pleurodeles waltl</name>
    <name type="common">Iberian ribbed newt</name>
    <dbReference type="NCBI Taxonomy" id="8319"/>
    <lineage>
        <taxon>Eukaryota</taxon>
        <taxon>Metazoa</taxon>
        <taxon>Chordata</taxon>
        <taxon>Craniata</taxon>
        <taxon>Vertebrata</taxon>
        <taxon>Euteleostomi</taxon>
        <taxon>Amphibia</taxon>
        <taxon>Batrachia</taxon>
        <taxon>Caudata</taxon>
        <taxon>Salamandroidea</taxon>
        <taxon>Salamandridae</taxon>
        <taxon>Pleurodelinae</taxon>
        <taxon>Pleurodeles</taxon>
    </lineage>
</organism>
<comment type="caution">
    <text evidence="1">The sequence shown here is derived from an EMBL/GenBank/DDBJ whole genome shotgun (WGS) entry which is preliminary data.</text>
</comment>
<dbReference type="EMBL" id="JANPWB010000009">
    <property type="protein sequence ID" value="KAJ1156583.1"/>
    <property type="molecule type" value="Genomic_DNA"/>
</dbReference>
<dbReference type="Proteomes" id="UP001066276">
    <property type="component" value="Chromosome 5"/>
</dbReference>
<accession>A0AAV7S006</accession>
<reference evidence="1" key="1">
    <citation type="journal article" date="2022" name="bioRxiv">
        <title>Sequencing and chromosome-scale assembly of the giantPleurodeles waltlgenome.</title>
        <authorList>
            <person name="Brown T."/>
            <person name="Elewa A."/>
            <person name="Iarovenko S."/>
            <person name="Subramanian E."/>
            <person name="Araus A.J."/>
            <person name="Petzold A."/>
            <person name="Susuki M."/>
            <person name="Suzuki K.-i.T."/>
            <person name="Hayashi T."/>
            <person name="Toyoda A."/>
            <person name="Oliveira C."/>
            <person name="Osipova E."/>
            <person name="Leigh N.D."/>
            <person name="Simon A."/>
            <person name="Yun M.H."/>
        </authorList>
    </citation>
    <scope>NUCLEOTIDE SEQUENCE</scope>
    <source>
        <strain evidence="1">20211129_DDA</strain>
        <tissue evidence="1">Liver</tissue>
    </source>
</reference>